<evidence type="ECO:0000256" key="7">
    <source>
        <dbReference type="ARBA" id="ARBA00023242"/>
    </source>
</evidence>
<dbReference type="InterPro" id="IPR045075">
    <property type="entry name" value="Syf1-like"/>
</dbReference>
<dbReference type="InterPro" id="IPR056350">
    <property type="entry name" value="HAT_Syf1_central"/>
</dbReference>
<reference evidence="12" key="1">
    <citation type="submission" date="2021-01" db="EMBL/GenBank/DDBJ databases">
        <authorList>
            <person name="Corre E."/>
            <person name="Pelletier E."/>
            <person name="Niang G."/>
            <person name="Scheremetjew M."/>
            <person name="Finn R."/>
            <person name="Kale V."/>
            <person name="Holt S."/>
            <person name="Cochrane G."/>
            <person name="Meng A."/>
            <person name="Brown T."/>
            <person name="Cohen L."/>
        </authorList>
    </citation>
    <scope>NUCLEOTIDE SEQUENCE</scope>
    <source>
        <strain evidence="12">GSBS06</strain>
    </source>
</reference>
<organism evidence="12">
    <name type="scientific">Aplanochytrium stocchinoi</name>
    <dbReference type="NCBI Taxonomy" id="215587"/>
    <lineage>
        <taxon>Eukaryota</taxon>
        <taxon>Sar</taxon>
        <taxon>Stramenopiles</taxon>
        <taxon>Bigyra</taxon>
        <taxon>Labyrinthulomycetes</taxon>
        <taxon>Thraustochytrida</taxon>
        <taxon>Thraustochytriidae</taxon>
        <taxon>Aplanochytrium</taxon>
    </lineage>
</organism>
<dbReference type="FunFam" id="1.25.40.10:FF:000137">
    <property type="entry name" value="Pre-mRNA-splicing factor syf1"/>
    <property type="match status" value="1"/>
</dbReference>
<dbReference type="GO" id="GO:0000974">
    <property type="term" value="C:Prp19 complex"/>
    <property type="evidence" value="ECO:0007669"/>
    <property type="project" value="TreeGrafter"/>
</dbReference>
<dbReference type="InterPro" id="IPR055430">
    <property type="entry name" value="HAT_Syf1_CNRKL1_C"/>
</dbReference>
<dbReference type="InterPro" id="IPR003107">
    <property type="entry name" value="HAT"/>
</dbReference>
<comment type="subcellular location">
    <subcellularLocation>
        <location evidence="1">Nucleus</location>
    </subcellularLocation>
</comment>
<dbReference type="GO" id="GO:0071007">
    <property type="term" value="C:U2-type catalytic step 2 spliceosome"/>
    <property type="evidence" value="ECO:0007669"/>
    <property type="project" value="TreeGrafter"/>
</dbReference>
<keyword evidence="6" id="KW-0508">mRNA splicing</keyword>
<dbReference type="InterPro" id="IPR011990">
    <property type="entry name" value="TPR-like_helical_dom_sf"/>
</dbReference>
<evidence type="ECO:0000259" key="9">
    <source>
        <dbReference type="Pfam" id="PF23220"/>
    </source>
</evidence>
<keyword evidence="4" id="KW-0747">Spliceosome</keyword>
<keyword evidence="7" id="KW-0539">Nucleus</keyword>
<protein>
    <recommendedName>
        <fullName evidence="13">Suppressor of forked domain-containing protein</fullName>
    </recommendedName>
</protein>
<keyword evidence="3" id="KW-0507">mRNA processing</keyword>
<dbReference type="GO" id="GO:0071014">
    <property type="term" value="C:post-mRNA release spliceosomal complex"/>
    <property type="evidence" value="ECO:0007669"/>
    <property type="project" value="TreeGrafter"/>
</dbReference>
<evidence type="ECO:0000256" key="8">
    <source>
        <dbReference type="SAM" id="MobiDB-lite"/>
    </source>
</evidence>
<feature type="region of interest" description="Disordered" evidence="8">
    <location>
        <begin position="804"/>
        <end position="828"/>
    </location>
</feature>
<feature type="domain" description="Pre-mRNA-splicing factor Syf1-like N-terminal HAT-repeats" evidence="11">
    <location>
        <begin position="1"/>
        <end position="69"/>
    </location>
</feature>
<dbReference type="SUPFAM" id="SSF48452">
    <property type="entry name" value="TPR-like"/>
    <property type="match status" value="4"/>
</dbReference>
<dbReference type="Pfam" id="PF23231">
    <property type="entry name" value="HAT_Syf1_CNRKL1_C"/>
    <property type="match status" value="1"/>
</dbReference>
<evidence type="ECO:0000256" key="3">
    <source>
        <dbReference type="ARBA" id="ARBA00022664"/>
    </source>
</evidence>
<feature type="domain" description="Pre-mRNA-splicing factor Syf1/CRNKL1-like C-terminal HAT-repeats" evidence="10">
    <location>
        <begin position="316"/>
        <end position="714"/>
    </location>
</feature>
<dbReference type="Pfam" id="PF23233">
    <property type="entry name" value="HAT_Syf1_CNRKL1_N"/>
    <property type="match status" value="1"/>
</dbReference>
<dbReference type="Pfam" id="PF23220">
    <property type="entry name" value="HAT_Syf1_M"/>
    <property type="match status" value="1"/>
</dbReference>
<accession>A0A7S3LQU4</accession>
<evidence type="ECO:0000256" key="4">
    <source>
        <dbReference type="ARBA" id="ARBA00022728"/>
    </source>
</evidence>
<dbReference type="SMART" id="SM00386">
    <property type="entry name" value="HAT"/>
    <property type="match status" value="11"/>
</dbReference>
<gene>
    <name evidence="12" type="ORF">ASTO00021_LOCUS8119</name>
</gene>
<evidence type="ECO:0000256" key="2">
    <source>
        <dbReference type="ARBA" id="ARBA00008644"/>
    </source>
</evidence>
<proteinExistence type="inferred from homology"/>
<evidence type="ECO:0008006" key="13">
    <source>
        <dbReference type="Google" id="ProtNLM"/>
    </source>
</evidence>
<dbReference type="GO" id="GO:0000349">
    <property type="term" value="P:generation of catalytic spliceosome for first transesterification step"/>
    <property type="evidence" value="ECO:0007669"/>
    <property type="project" value="TreeGrafter"/>
</dbReference>
<dbReference type="FunFam" id="1.25.40.10:FF:000023">
    <property type="entry name" value="Pre-mRNA-splicing factor SYF1"/>
    <property type="match status" value="1"/>
</dbReference>
<keyword evidence="5" id="KW-0677">Repeat</keyword>
<evidence type="ECO:0000313" key="12">
    <source>
        <dbReference type="EMBL" id="CAE0437866.1"/>
    </source>
</evidence>
<dbReference type="EMBL" id="HBIN01010840">
    <property type="protein sequence ID" value="CAE0437866.1"/>
    <property type="molecule type" value="Transcribed_RNA"/>
</dbReference>
<name>A0A7S3LQU4_9STRA</name>
<dbReference type="InterPro" id="IPR055433">
    <property type="entry name" value="HAT_Syf1-like_N"/>
</dbReference>
<comment type="similarity">
    <text evidence="2">Belongs to the crooked-neck family.</text>
</comment>
<sequence length="828" mass="95492">MPRIWMDYCEFLMSQKLITRTRKTLDNALKALPVTQHDRIWKLYKRFADFSGILQVGMSIYERYLKYDPTLREDYVEYLIKQHSFGKAAEQLAIILQDDAFVSKEGKTKHQMWMELCDMLSKYAEQVSESSLNVEAILRAGIKRFTDETGKLWCSMADYYIRLGDFEQARNLYEESLMTVMTVRDFSTIFDAYTQFQEALLSAKIEIHGDENETKDDDDDTGADKENDESYYNISLEDDLSDNVKDVNDVDLLLGRLEYLLDRRPLLLNSVMLRQNPNNIDEWHKRANLYDERNDIAKVVQTYSDAVKTVDVSKVSTGKPQTLWITLANVYEKHNDKETNSGIENAIQVYENAIKVAFRKVEQLANVWCSYAELLLRAGKYDDALLLMQKGVLKQSKRSRVEKLNMKKQLVAQGRLDESKQLAEELNVPAVFSNLHKSTPLWSLYIDLEESFGTIKTARAAYERMLSLKIATPATILNYANLLEENKYYEDSFRAYEKGIALFPWPHVKEIWVHYLHKFVQRYEGDKLDRGRELFEEALADAPADMSKTLYLMYSNFEENYGLTKRAMSILDRMCSSVQENERHDMYILYISKVEKYYGVARTREVYEKGIEKLDDTGAKSLCLLYAEMERNLGEIDRARAILRHGSQFANPRVSIRFWKAWHEFEVVHGNEDTFREMLRVKRSVQTQYASEGDSGAAGNIFAFQKASDQQTAEIGADGIVDNDMSEARLKSLGMDAEDLAEAVTNLKGGEEVKKRKAVEIDPGEEEAKIKRKVDDKEEQEMEIDLEEQAVPASVFGDAIAKAQEEEESQGHSTAKKKLGALARFQQR</sequence>
<feature type="domain" description="Pre-mRNA-splicing factor SYF1 central HAT repeats" evidence="9">
    <location>
        <begin position="73"/>
        <end position="310"/>
    </location>
</feature>
<evidence type="ECO:0000256" key="6">
    <source>
        <dbReference type="ARBA" id="ARBA00023187"/>
    </source>
</evidence>
<evidence type="ECO:0000256" key="5">
    <source>
        <dbReference type="ARBA" id="ARBA00022737"/>
    </source>
</evidence>
<dbReference type="PANTHER" id="PTHR11246">
    <property type="entry name" value="PRE-MRNA SPLICING FACTOR"/>
    <property type="match status" value="1"/>
</dbReference>
<dbReference type="AlphaFoldDB" id="A0A7S3LQU4"/>
<evidence type="ECO:0000259" key="11">
    <source>
        <dbReference type="Pfam" id="PF23233"/>
    </source>
</evidence>
<dbReference type="PANTHER" id="PTHR11246:SF5">
    <property type="entry name" value="PRE-MRNA-SPLICING FACTOR SYF1"/>
    <property type="match status" value="1"/>
</dbReference>
<dbReference type="Gene3D" id="1.25.40.10">
    <property type="entry name" value="Tetratricopeptide repeat domain"/>
    <property type="match status" value="4"/>
</dbReference>
<evidence type="ECO:0000259" key="10">
    <source>
        <dbReference type="Pfam" id="PF23231"/>
    </source>
</evidence>
<evidence type="ECO:0000256" key="1">
    <source>
        <dbReference type="ARBA" id="ARBA00004123"/>
    </source>
</evidence>